<feature type="compositionally biased region" description="Polar residues" evidence="1">
    <location>
        <begin position="35"/>
        <end position="44"/>
    </location>
</feature>
<gene>
    <name evidence="2" type="ORF">FA15DRAFT_760194</name>
</gene>
<keyword evidence="3" id="KW-1185">Reference proteome</keyword>
<protein>
    <submittedName>
        <fullName evidence="2">Uncharacterized protein</fullName>
    </submittedName>
</protein>
<proteinExistence type="predicted"/>
<feature type="region of interest" description="Disordered" evidence="1">
    <location>
        <begin position="35"/>
        <end position="80"/>
    </location>
</feature>
<organism evidence="2 3">
    <name type="scientific">Coprinopsis marcescibilis</name>
    <name type="common">Agaric fungus</name>
    <name type="synonym">Psathyrella marcescibilis</name>
    <dbReference type="NCBI Taxonomy" id="230819"/>
    <lineage>
        <taxon>Eukaryota</taxon>
        <taxon>Fungi</taxon>
        <taxon>Dikarya</taxon>
        <taxon>Basidiomycota</taxon>
        <taxon>Agaricomycotina</taxon>
        <taxon>Agaricomycetes</taxon>
        <taxon>Agaricomycetidae</taxon>
        <taxon>Agaricales</taxon>
        <taxon>Agaricineae</taxon>
        <taxon>Psathyrellaceae</taxon>
        <taxon>Coprinopsis</taxon>
    </lineage>
</organism>
<evidence type="ECO:0000256" key="1">
    <source>
        <dbReference type="SAM" id="MobiDB-lite"/>
    </source>
</evidence>
<evidence type="ECO:0000313" key="2">
    <source>
        <dbReference type="EMBL" id="TFK19179.1"/>
    </source>
</evidence>
<dbReference type="AlphaFoldDB" id="A0A5C3KG80"/>
<name>A0A5C3KG80_COPMA</name>
<dbReference type="Proteomes" id="UP000307440">
    <property type="component" value="Unassembled WGS sequence"/>
</dbReference>
<reference evidence="2 3" key="1">
    <citation type="journal article" date="2019" name="Nat. Ecol. Evol.">
        <title>Megaphylogeny resolves global patterns of mushroom evolution.</title>
        <authorList>
            <person name="Varga T."/>
            <person name="Krizsan K."/>
            <person name="Foldi C."/>
            <person name="Dima B."/>
            <person name="Sanchez-Garcia M."/>
            <person name="Sanchez-Ramirez S."/>
            <person name="Szollosi G.J."/>
            <person name="Szarkandi J.G."/>
            <person name="Papp V."/>
            <person name="Albert L."/>
            <person name="Andreopoulos W."/>
            <person name="Angelini C."/>
            <person name="Antonin V."/>
            <person name="Barry K.W."/>
            <person name="Bougher N.L."/>
            <person name="Buchanan P."/>
            <person name="Buyck B."/>
            <person name="Bense V."/>
            <person name="Catcheside P."/>
            <person name="Chovatia M."/>
            <person name="Cooper J."/>
            <person name="Damon W."/>
            <person name="Desjardin D."/>
            <person name="Finy P."/>
            <person name="Geml J."/>
            <person name="Haridas S."/>
            <person name="Hughes K."/>
            <person name="Justo A."/>
            <person name="Karasinski D."/>
            <person name="Kautmanova I."/>
            <person name="Kiss B."/>
            <person name="Kocsube S."/>
            <person name="Kotiranta H."/>
            <person name="LaButti K.M."/>
            <person name="Lechner B.E."/>
            <person name="Liimatainen K."/>
            <person name="Lipzen A."/>
            <person name="Lukacs Z."/>
            <person name="Mihaltcheva S."/>
            <person name="Morgado L.N."/>
            <person name="Niskanen T."/>
            <person name="Noordeloos M.E."/>
            <person name="Ohm R.A."/>
            <person name="Ortiz-Santana B."/>
            <person name="Ovrebo C."/>
            <person name="Racz N."/>
            <person name="Riley R."/>
            <person name="Savchenko A."/>
            <person name="Shiryaev A."/>
            <person name="Soop K."/>
            <person name="Spirin V."/>
            <person name="Szebenyi C."/>
            <person name="Tomsovsky M."/>
            <person name="Tulloss R.E."/>
            <person name="Uehling J."/>
            <person name="Grigoriev I.V."/>
            <person name="Vagvolgyi C."/>
            <person name="Papp T."/>
            <person name="Martin F.M."/>
            <person name="Miettinen O."/>
            <person name="Hibbett D.S."/>
            <person name="Nagy L.G."/>
        </authorList>
    </citation>
    <scope>NUCLEOTIDE SEQUENCE [LARGE SCALE GENOMIC DNA]</scope>
    <source>
        <strain evidence="2 3">CBS 121175</strain>
    </source>
</reference>
<dbReference type="EMBL" id="ML210355">
    <property type="protein sequence ID" value="TFK19179.1"/>
    <property type="molecule type" value="Genomic_DNA"/>
</dbReference>
<accession>A0A5C3KG80</accession>
<sequence>MDSFIEFGSIELLSENFRGEDFGLEITSSIARWTNTEDSLTESNHPPVDAERVPTGRPPPPNLSRIARHQRPTRFPSPRNPLLFPIPTSVHFPDVLKGLTLLLLMLSPQSLLVFSDHYMSAS</sequence>
<evidence type="ECO:0000313" key="3">
    <source>
        <dbReference type="Proteomes" id="UP000307440"/>
    </source>
</evidence>